<comment type="caution">
    <text evidence="1">The sequence shown here is derived from an EMBL/GenBank/DDBJ whole genome shotgun (WGS) entry which is preliminary data.</text>
</comment>
<protein>
    <submittedName>
        <fullName evidence="1">Uncharacterized protein</fullName>
    </submittedName>
</protein>
<name>A0A6G1D3J8_9ORYZ</name>
<dbReference type="EMBL" id="SPHZ02000007">
    <property type="protein sequence ID" value="KAF0906927.1"/>
    <property type="molecule type" value="Genomic_DNA"/>
</dbReference>
<evidence type="ECO:0000313" key="2">
    <source>
        <dbReference type="Proteomes" id="UP000479710"/>
    </source>
</evidence>
<accession>A0A6G1D3J8</accession>
<organism evidence="1 2">
    <name type="scientific">Oryza meyeriana var. granulata</name>
    <dbReference type="NCBI Taxonomy" id="110450"/>
    <lineage>
        <taxon>Eukaryota</taxon>
        <taxon>Viridiplantae</taxon>
        <taxon>Streptophyta</taxon>
        <taxon>Embryophyta</taxon>
        <taxon>Tracheophyta</taxon>
        <taxon>Spermatophyta</taxon>
        <taxon>Magnoliopsida</taxon>
        <taxon>Liliopsida</taxon>
        <taxon>Poales</taxon>
        <taxon>Poaceae</taxon>
        <taxon>BOP clade</taxon>
        <taxon>Oryzoideae</taxon>
        <taxon>Oryzeae</taxon>
        <taxon>Oryzinae</taxon>
        <taxon>Oryza</taxon>
        <taxon>Oryza meyeriana</taxon>
    </lineage>
</organism>
<dbReference type="Proteomes" id="UP000479710">
    <property type="component" value="Unassembled WGS sequence"/>
</dbReference>
<gene>
    <name evidence="1" type="ORF">E2562_013311</name>
</gene>
<sequence length="185" mass="20164">MIHHNHMYYGSFDDICYSVTVLRRMGAAVRLPACSCRRFVASCKNRMVGSVSCQIAGHSNFIDYQLGGIWRIPAPSSTVSSAATVPPSLDLCRHSSIARSPSRRVKGAASLHQWRRLAVGATNSPFPHRCEEMLPKGHADDAQPANSPSSDVIPLRTIATGLPQRCIVIFQGAIIRDPLTHDCNA</sequence>
<keyword evidence="2" id="KW-1185">Reference proteome</keyword>
<proteinExistence type="predicted"/>
<reference evidence="1 2" key="1">
    <citation type="submission" date="2019-11" db="EMBL/GenBank/DDBJ databases">
        <title>Whole genome sequence of Oryza granulata.</title>
        <authorList>
            <person name="Li W."/>
        </authorList>
    </citation>
    <scope>NUCLEOTIDE SEQUENCE [LARGE SCALE GENOMIC DNA]</scope>
    <source>
        <strain evidence="2">cv. Menghai</strain>
        <tissue evidence="1">Leaf</tissue>
    </source>
</reference>
<evidence type="ECO:0000313" key="1">
    <source>
        <dbReference type="EMBL" id="KAF0906927.1"/>
    </source>
</evidence>
<dbReference type="AlphaFoldDB" id="A0A6G1D3J8"/>